<keyword evidence="2" id="KW-1185">Reference proteome</keyword>
<gene>
    <name evidence="1" type="ORF">GT347_19635</name>
</gene>
<dbReference type="EMBL" id="CP047650">
    <property type="protein sequence ID" value="QHI99997.1"/>
    <property type="molecule type" value="Genomic_DNA"/>
</dbReference>
<dbReference type="Proteomes" id="UP000464787">
    <property type="component" value="Chromosome"/>
</dbReference>
<organism evidence="1 2">
    <name type="scientific">Xylophilus rhododendri</name>
    <dbReference type="NCBI Taxonomy" id="2697032"/>
    <lineage>
        <taxon>Bacteria</taxon>
        <taxon>Pseudomonadati</taxon>
        <taxon>Pseudomonadota</taxon>
        <taxon>Betaproteobacteria</taxon>
        <taxon>Burkholderiales</taxon>
        <taxon>Xylophilus</taxon>
    </lineage>
</organism>
<dbReference type="KEGG" id="xyk:GT347_19635"/>
<name>A0A857J8F3_9BURK</name>
<dbReference type="RefSeq" id="WP_160553808.1">
    <property type="nucleotide sequence ID" value="NZ_CP047650.1"/>
</dbReference>
<sequence>MDLRFFNQVIPGLTGQPAPASATAPNAAPVRSGADAQAAHLQGLRAASGQTKAASGEFESGIEAMPAGLRERNAQYALDALLTQSEQVAGRLVQSAHPLRKLEPGQVEGLALEIASCLDSAQRQLLRLTDEIGRRELRHTPSPAMEQKLDFMRGLIWQRLNAFRQGVREQLASAPQDLDFAPFMQWADGFAAGPGKASGQPAVLTAAALVLELLHEAARRLEAGGTQRSPSP</sequence>
<proteinExistence type="predicted"/>
<protein>
    <submittedName>
        <fullName evidence="1">Uncharacterized protein</fullName>
    </submittedName>
</protein>
<reference evidence="1 2" key="1">
    <citation type="submission" date="2020-01" db="EMBL/GenBank/DDBJ databases">
        <title>Genome sequencing of strain KACC 21265.</title>
        <authorList>
            <person name="Heo J."/>
            <person name="Kim S.-J."/>
            <person name="Kim J.-S."/>
            <person name="Hong S.-B."/>
            <person name="Kwon S.-W."/>
        </authorList>
    </citation>
    <scope>NUCLEOTIDE SEQUENCE [LARGE SCALE GENOMIC DNA]</scope>
    <source>
        <strain evidence="1 2">KACC 21265</strain>
    </source>
</reference>
<evidence type="ECO:0000313" key="2">
    <source>
        <dbReference type="Proteomes" id="UP000464787"/>
    </source>
</evidence>
<accession>A0A857J8F3</accession>
<evidence type="ECO:0000313" key="1">
    <source>
        <dbReference type="EMBL" id="QHI99997.1"/>
    </source>
</evidence>
<dbReference type="AlphaFoldDB" id="A0A857J8F3"/>